<dbReference type="Pfam" id="PF22421">
    <property type="entry name" value="SYY_C-terminal"/>
    <property type="match status" value="1"/>
</dbReference>
<dbReference type="Gene3D" id="3.40.50.620">
    <property type="entry name" value="HUPs"/>
    <property type="match status" value="1"/>
</dbReference>
<dbReference type="KEGG" id="dgg:DGI_2287"/>
<feature type="short sequence motif" description="'KMSKS' region" evidence="10">
    <location>
        <begin position="223"/>
        <end position="227"/>
    </location>
</feature>
<accession>T2GD36</accession>
<comment type="catalytic activity">
    <reaction evidence="9 10">
        <text>tRNA(Tyr) + L-tyrosine + ATP = L-tyrosyl-tRNA(Tyr) + AMP + diphosphate + H(+)</text>
        <dbReference type="Rhea" id="RHEA:10220"/>
        <dbReference type="Rhea" id="RHEA-COMP:9706"/>
        <dbReference type="Rhea" id="RHEA-COMP:9707"/>
        <dbReference type="ChEBI" id="CHEBI:15378"/>
        <dbReference type="ChEBI" id="CHEBI:30616"/>
        <dbReference type="ChEBI" id="CHEBI:33019"/>
        <dbReference type="ChEBI" id="CHEBI:58315"/>
        <dbReference type="ChEBI" id="CHEBI:78442"/>
        <dbReference type="ChEBI" id="CHEBI:78536"/>
        <dbReference type="ChEBI" id="CHEBI:456215"/>
        <dbReference type="EC" id="6.1.1.1"/>
    </reaction>
</comment>
<keyword evidence="14" id="KW-1185">Reference proteome</keyword>
<keyword evidence="7 10" id="KW-0648">Protein biosynthesis</keyword>
<dbReference type="GO" id="GO:0003723">
    <property type="term" value="F:RNA binding"/>
    <property type="evidence" value="ECO:0007669"/>
    <property type="project" value="UniProtKB-KW"/>
</dbReference>
<dbReference type="GO" id="GO:0004831">
    <property type="term" value="F:tyrosine-tRNA ligase activity"/>
    <property type="evidence" value="ECO:0007669"/>
    <property type="project" value="UniProtKB-UniRule"/>
</dbReference>
<protein>
    <recommendedName>
        <fullName evidence="10">Tyrosine--tRNA ligase</fullName>
        <ecNumber evidence="10">6.1.1.1</ecNumber>
    </recommendedName>
    <alternativeName>
        <fullName evidence="10">Tyrosyl-tRNA synthetase</fullName>
        <shortName evidence="10">TyrRS</shortName>
    </alternativeName>
</protein>
<evidence type="ECO:0000256" key="3">
    <source>
        <dbReference type="ARBA" id="ARBA00022598"/>
    </source>
</evidence>
<gene>
    <name evidence="10 13" type="primary">tyrS</name>
    <name evidence="13" type="ORF">DGI_2287</name>
</gene>
<keyword evidence="8 10" id="KW-0030">Aminoacyl-tRNA synthetase</keyword>
<evidence type="ECO:0000256" key="4">
    <source>
        <dbReference type="ARBA" id="ARBA00022741"/>
    </source>
</evidence>
<name>T2GD36_MEGG1</name>
<dbReference type="PATRIC" id="fig|1121448.10.peg.2240"/>
<dbReference type="Gene3D" id="1.10.240.10">
    <property type="entry name" value="Tyrosyl-Transfer RNA Synthetase"/>
    <property type="match status" value="1"/>
</dbReference>
<reference evidence="13 14" key="1">
    <citation type="journal article" date="2013" name="J. Bacteriol.">
        <title>Roles of HynAB and Ech, the only two hydrogenases found in the model sulfate reducer Desulfovibrio gigas.</title>
        <authorList>
            <person name="Morais-Silva F.O."/>
            <person name="Santos C.I."/>
            <person name="Rodrigues R."/>
            <person name="Pereira I.A."/>
            <person name="Rodrigues-Pousada C."/>
        </authorList>
    </citation>
    <scope>NUCLEOTIDE SEQUENCE [LARGE SCALE GENOMIC DNA]</scope>
    <source>
        <strain evidence="14">ATCC 19364 / DSM 1382 / NCIMB 9332 / VKM B-1759</strain>
    </source>
</reference>
<dbReference type="SUPFAM" id="SSF55174">
    <property type="entry name" value="Alpha-L RNA-binding motif"/>
    <property type="match status" value="1"/>
</dbReference>
<dbReference type="InterPro" id="IPR002305">
    <property type="entry name" value="aa-tRNA-synth_Ic"/>
</dbReference>
<comment type="subcellular location">
    <subcellularLocation>
        <location evidence="10">Cytoplasm</location>
    </subcellularLocation>
</comment>
<evidence type="ECO:0000256" key="7">
    <source>
        <dbReference type="ARBA" id="ARBA00022917"/>
    </source>
</evidence>
<evidence type="ECO:0000256" key="5">
    <source>
        <dbReference type="ARBA" id="ARBA00022840"/>
    </source>
</evidence>
<evidence type="ECO:0000256" key="6">
    <source>
        <dbReference type="ARBA" id="ARBA00022884"/>
    </source>
</evidence>
<proteinExistence type="inferred from homology"/>
<dbReference type="SMART" id="SM00363">
    <property type="entry name" value="S4"/>
    <property type="match status" value="1"/>
</dbReference>
<organism evidence="13 14">
    <name type="scientific">Megalodesulfovibrio gigas (strain ATCC 19364 / DSM 1382 / NCIMB 9332 / VKM B-1759)</name>
    <name type="common">Desulfovibrio gigas</name>
    <dbReference type="NCBI Taxonomy" id="1121448"/>
    <lineage>
        <taxon>Bacteria</taxon>
        <taxon>Pseudomonadati</taxon>
        <taxon>Thermodesulfobacteriota</taxon>
        <taxon>Desulfovibrionia</taxon>
        <taxon>Desulfovibrionales</taxon>
        <taxon>Desulfovibrionaceae</taxon>
        <taxon>Megalodesulfovibrio</taxon>
    </lineage>
</organism>
<dbReference type="SUPFAM" id="SSF52374">
    <property type="entry name" value="Nucleotidylyl transferase"/>
    <property type="match status" value="1"/>
</dbReference>
<dbReference type="Pfam" id="PF00579">
    <property type="entry name" value="tRNA-synt_1b"/>
    <property type="match status" value="1"/>
</dbReference>
<dbReference type="HOGENOM" id="CLU_024003_5_0_7"/>
<dbReference type="AlphaFoldDB" id="T2GD36"/>
<sequence>MDAELKQLLRGCVDCIDIEELKKKLARGKPLRVKIGFDPTAPDLHLGHTVCLQKLKHFQDAGHQAIFLIGDFTGMIGDPSGKSETRPPLTREQVLANAETYKQQIYKLLDKDKTEIAFNSTWMDQFSASDFIRLCSRHTVARMMERDDFSKRFADGRPIAIHEFLYPLVQGYDSVALKADIELGGTDQTFNLLVGRHLQSHYGQEPQCIMTMPLLEGLDGVQKMSKSLGNYVGIDEPAKDIFGKLMSVSDVMMWRYYELLSDKGLEEIADLKAQVEGGALHPMECKKRLAWEMAAKYHDAPAADHARQEFETVFSKGALPEDMPEFTAAAGDASRPVQFLADAELVASRSEARRQVKAGALSVNGEKLDDPETALAPGEYVIKLGKKRFLKLTVV</sequence>
<dbReference type="InterPro" id="IPR024088">
    <property type="entry name" value="Tyr-tRNA-ligase_bac-type"/>
</dbReference>
<reference evidence="14" key="2">
    <citation type="submission" date="2013-07" db="EMBL/GenBank/DDBJ databases">
        <authorList>
            <person name="Morais-Silva F.O."/>
            <person name="Rezende A.M."/>
            <person name="Pimentel C."/>
            <person name="Resende D.M."/>
            <person name="Santos C.I."/>
            <person name="Clemente C."/>
            <person name="de Oliveira L.M."/>
            <person name="da Silva S.M."/>
            <person name="Costa D.A."/>
            <person name="Varela-Raposo A."/>
            <person name="Horacio E.C.A."/>
            <person name="Matos M."/>
            <person name="Flores O."/>
            <person name="Ruiz J.C."/>
            <person name="Rodrigues-Pousada C."/>
        </authorList>
    </citation>
    <scope>NUCLEOTIDE SEQUENCE [LARGE SCALE GENOMIC DNA]</scope>
    <source>
        <strain evidence="14">ATCC 19364 / DSM 1382 / NCIMB 9332 / VKM B-1759</strain>
    </source>
</reference>
<dbReference type="InterPro" id="IPR024108">
    <property type="entry name" value="Tyr-tRNA-ligase_bac_2"/>
</dbReference>
<feature type="short sequence motif" description="'HIGH' region" evidence="10">
    <location>
        <begin position="39"/>
        <end position="48"/>
    </location>
</feature>
<keyword evidence="5 10" id="KW-0067">ATP-binding</keyword>
<comment type="subunit">
    <text evidence="1 10">Homodimer.</text>
</comment>
<keyword evidence="6 11" id="KW-0694">RNA-binding</keyword>
<comment type="similarity">
    <text evidence="10">Belongs to the class-I aminoacyl-tRNA synthetase family. TyrS type 2 subfamily.</text>
</comment>
<dbReference type="CDD" id="cd00805">
    <property type="entry name" value="TyrRS_core"/>
    <property type="match status" value="1"/>
</dbReference>
<dbReference type="InterPro" id="IPR002942">
    <property type="entry name" value="S4_RNA-bd"/>
</dbReference>
<dbReference type="EC" id="6.1.1.1" evidence="10"/>
<keyword evidence="4 10" id="KW-0547">Nucleotide-binding</keyword>
<dbReference type="RefSeq" id="WP_021760994.1">
    <property type="nucleotide sequence ID" value="NC_022444.1"/>
</dbReference>
<comment type="function">
    <text evidence="10">Catalyzes the attachment of tyrosine to tRNA(Tyr) in a two-step reaction: tyrosine is first activated by ATP to form Tyr-AMP and then transferred to the acceptor end of tRNA(Tyr).</text>
</comment>
<evidence type="ECO:0000256" key="8">
    <source>
        <dbReference type="ARBA" id="ARBA00023146"/>
    </source>
</evidence>
<dbReference type="eggNOG" id="COG0162">
    <property type="taxonomic scope" value="Bacteria"/>
</dbReference>
<evidence type="ECO:0000256" key="11">
    <source>
        <dbReference type="PROSITE-ProRule" id="PRU00182"/>
    </source>
</evidence>
<keyword evidence="3 10" id="KW-0436">Ligase</keyword>
<evidence type="ECO:0000256" key="9">
    <source>
        <dbReference type="ARBA" id="ARBA00048248"/>
    </source>
</evidence>
<evidence type="ECO:0000313" key="14">
    <source>
        <dbReference type="Proteomes" id="UP000016587"/>
    </source>
</evidence>
<dbReference type="STRING" id="1121448.DGI_2287"/>
<feature type="binding site" evidence="10">
    <location>
        <position position="226"/>
    </location>
    <ligand>
        <name>ATP</name>
        <dbReference type="ChEBI" id="CHEBI:30616"/>
    </ligand>
</feature>
<evidence type="ECO:0000256" key="10">
    <source>
        <dbReference type="HAMAP-Rule" id="MF_02007"/>
    </source>
</evidence>
<dbReference type="GO" id="GO:0005524">
    <property type="term" value="F:ATP binding"/>
    <property type="evidence" value="ECO:0007669"/>
    <property type="project" value="UniProtKB-UniRule"/>
</dbReference>
<dbReference type="Gene3D" id="3.10.290.10">
    <property type="entry name" value="RNA-binding S4 domain"/>
    <property type="match status" value="1"/>
</dbReference>
<dbReference type="InterPro" id="IPR054608">
    <property type="entry name" value="SYY-like_C"/>
</dbReference>
<dbReference type="EMBL" id="CP006585">
    <property type="protein sequence ID" value="AGW14041.1"/>
    <property type="molecule type" value="Genomic_DNA"/>
</dbReference>
<dbReference type="NCBIfam" id="TIGR00234">
    <property type="entry name" value="tyrS"/>
    <property type="match status" value="1"/>
</dbReference>
<dbReference type="InterPro" id="IPR002307">
    <property type="entry name" value="Tyr-tRNA-ligase"/>
</dbReference>
<evidence type="ECO:0000256" key="1">
    <source>
        <dbReference type="ARBA" id="ARBA00011738"/>
    </source>
</evidence>
<dbReference type="InterPro" id="IPR036986">
    <property type="entry name" value="S4_RNA-bd_sf"/>
</dbReference>
<keyword evidence="2 10" id="KW-0963">Cytoplasm</keyword>
<dbReference type="PROSITE" id="PS50889">
    <property type="entry name" value="S4"/>
    <property type="match status" value="1"/>
</dbReference>
<dbReference type="FunFam" id="1.10.240.10:FF:000006">
    <property type="entry name" value="Tyrosine--tRNA ligase"/>
    <property type="match status" value="1"/>
</dbReference>
<feature type="domain" description="RNA-binding S4" evidence="12">
    <location>
        <begin position="335"/>
        <end position="395"/>
    </location>
</feature>
<dbReference type="PRINTS" id="PR01040">
    <property type="entry name" value="TRNASYNTHTYR"/>
</dbReference>
<dbReference type="GO" id="GO:0005829">
    <property type="term" value="C:cytosol"/>
    <property type="evidence" value="ECO:0007669"/>
    <property type="project" value="TreeGrafter"/>
</dbReference>
<dbReference type="Proteomes" id="UP000016587">
    <property type="component" value="Chromosome"/>
</dbReference>
<dbReference type="PROSITE" id="PS00178">
    <property type="entry name" value="AA_TRNA_LIGASE_I"/>
    <property type="match status" value="1"/>
</dbReference>
<dbReference type="CDD" id="cd00165">
    <property type="entry name" value="S4"/>
    <property type="match status" value="1"/>
</dbReference>
<evidence type="ECO:0000259" key="12">
    <source>
        <dbReference type="SMART" id="SM00363"/>
    </source>
</evidence>
<evidence type="ECO:0000256" key="2">
    <source>
        <dbReference type="ARBA" id="ARBA00022490"/>
    </source>
</evidence>
<dbReference type="InterPro" id="IPR001412">
    <property type="entry name" value="aa-tRNA-synth_I_CS"/>
</dbReference>
<dbReference type="PANTHER" id="PTHR11766:SF1">
    <property type="entry name" value="TYROSINE--TRNA LIGASE"/>
    <property type="match status" value="1"/>
</dbReference>
<dbReference type="GO" id="GO:0006437">
    <property type="term" value="P:tyrosyl-tRNA aminoacylation"/>
    <property type="evidence" value="ECO:0007669"/>
    <property type="project" value="UniProtKB-UniRule"/>
</dbReference>
<dbReference type="InterPro" id="IPR014729">
    <property type="entry name" value="Rossmann-like_a/b/a_fold"/>
</dbReference>
<dbReference type="HAMAP" id="MF_02007">
    <property type="entry name" value="Tyr_tRNA_synth_type2"/>
    <property type="match status" value="1"/>
</dbReference>
<evidence type="ECO:0000313" key="13">
    <source>
        <dbReference type="EMBL" id="AGW14041.1"/>
    </source>
</evidence>
<dbReference type="PANTHER" id="PTHR11766">
    <property type="entry name" value="TYROSYL-TRNA SYNTHETASE"/>
    <property type="match status" value="1"/>
</dbReference>
<dbReference type="FunFam" id="3.40.50.620:FF:000061">
    <property type="entry name" value="Tyrosine--tRNA ligase"/>
    <property type="match status" value="1"/>
</dbReference>